<accession>A0AC61RPC4</accession>
<dbReference type="EMBL" id="SRYA01000083">
    <property type="protein sequence ID" value="TGY90807.1"/>
    <property type="molecule type" value="Genomic_DNA"/>
</dbReference>
<proteinExistence type="predicted"/>
<keyword evidence="2" id="KW-1185">Reference proteome</keyword>
<name>A0AC61RPC4_9FIRM</name>
<protein>
    <submittedName>
        <fullName evidence="1">AraC family transcriptional regulator</fullName>
    </submittedName>
</protein>
<evidence type="ECO:0000313" key="2">
    <source>
        <dbReference type="Proteomes" id="UP000304953"/>
    </source>
</evidence>
<reference evidence="1" key="1">
    <citation type="submission" date="2019-04" db="EMBL/GenBank/DDBJ databases">
        <title>Microbes associate with the intestines of laboratory mice.</title>
        <authorList>
            <person name="Navarre W."/>
            <person name="Wong E."/>
            <person name="Huang K."/>
            <person name="Tropini C."/>
            <person name="Ng K."/>
            <person name="Yu B."/>
        </authorList>
    </citation>
    <scope>NUCLEOTIDE SEQUENCE</scope>
    <source>
        <strain evidence="1">NM01_1-7b</strain>
    </source>
</reference>
<sequence length="310" mass="35937">MSERAIFRFTCRKYYQKNKNLYTYREALAQYYHNLPVLSSAALHQFAQTVGECLFETSSLPYYLIDEGNYFKNQSVTLVANYETVLPMRLLEQRYEHSTALICAVKQGNLFLAQKLYQSLITDISHIHRSKSPIRNAQNLCIIMNSLLRSALQEIGIHPYLLDKLSGEIAIKIENTQLYTALQSFCEQILIKYCELAQSYRYQNVKPLVHEAITYSLANLSDNLSVQIVADTLHVNPDYLSHLFRQETGQNFSEFINQERIRQAAALLKSTSYPIKQIALLVGYNNTSYFTKQFQKYQNITPSKYRQSNN</sequence>
<evidence type="ECO:0000313" key="1">
    <source>
        <dbReference type="EMBL" id="TGY90807.1"/>
    </source>
</evidence>
<comment type="caution">
    <text evidence="1">The sequence shown here is derived from an EMBL/GenBank/DDBJ whole genome shotgun (WGS) entry which is preliminary data.</text>
</comment>
<gene>
    <name evidence="1" type="ORF">E5329_24225</name>
</gene>
<dbReference type="Proteomes" id="UP000304953">
    <property type="component" value="Unassembled WGS sequence"/>
</dbReference>
<organism evidence="1 2">
    <name type="scientific">Petralouisia muris</name>
    <dbReference type="NCBI Taxonomy" id="3032872"/>
    <lineage>
        <taxon>Bacteria</taxon>
        <taxon>Bacillati</taxon>
        <taxon>Bacillota</taxon>
        <taxon>Clostridia</taxon>
        <taxon>Lachnospirales</taxon>
        <taxon>Lachnospiraceae</taxon>
        <taxon>Petralouisia</taxon>
    </lineage>
</organism>